<protein>
    <submittedName>
        <fullName evidence="2">Uncharacterized protein</fullName>
    </submittedName>
</protein>
<feature type="region of interest" description="Disordered" evidence="1">
    <location>
        <begin position="1"/>
        <end position="59"/>
    </location>
</feature>
<evidence type="ECO:0000256" key="1">
    <source>
        <dbReference type="SAM" id="MobiDB-lite"/>
    </source>
</evidence>
<accession>A0AAD5GY91</accession>
<reference evidence="2" key="1">
    <citation type="submission" date="2022-06" db="EMBL/GenBank/DDBJ databases">
        <title>Uncovering the hologenomic basis of an extraordinary plant invasion.</title>
        <authorList>
            <person name="Bieker V.C."/>
            <person name="Martin M.D."/>
            <person name="Gilbert T."/>
            <person name="Hodgins K."/>
            <person name="Battlay P."/>
            <person name="Petersen B."/>
            <person name="Wilson J."/>
        </authorList>
    </citation>
    <scope>NUCLEOTIDE SEQUENCE</scope>
    <source>
        <strain evidence="2">AA19_3_7</strain>
        <tissue evidence="2">Leaf</tissue>
    </source>
</reference>
<proteinExistence type="predicted"/>
<feature type="compositionally biased region" description="Polar residues" evidence="1">
    <location>
        <begin position="1"/>
        <end position="22"/>
    </location>
</feature>
<gene>
    <name evidence="2" type="ORF">M8C21_014173</name>
</gene>
<sequence length="165" mass="18928">MAPQPNHTGRQPNPTVHHNPQPHTVHRPKPNHQKTNTHPPPHPTVPHSTEEGTRRDKRRTVARLRPLSRQRSLQGRTLALLIRMEVGLLMIRSCNVLCRRIIKALVSVQCIFLFRYRLVMLIRAQILHHHGDQKSSLKFSTVCRAGGQILRNLIETAVARSMLMN</sequence>
<keyword evidence="3" id="KW-1185">Reference proteome</keyword>
<comment type="caution">
    <text evidence="2">The sequence shown here is derived from an EMBL/GenBank/DDBJ whole genome shotgun (WGS) entry which is preliminary data.</text>
</comment>
<organism evidence="2 3">
    <name type="scientific">Ambrosia artemisiifolia</name>
    <name type="common">Common ragweed</name>
    <dbReference type="NCBI Taxonomy" id="4212"/>
    <lineage>
        <taxon>Eukaryota</taxon>
        <taxon>Viridiplantae</taxon>
        <taxon>Streptophyta</taxon>
        <taxon>Embryophyta</taxon>
        <taxon>Tracheophyta</taxon>
        <taxon>Spermatophyta</taxon>
        <taxon>Magnoliopsida</taxon>
        <taxon>eudicotyledons</taxon>
        <taxon>Gunneridae</taxon>
        <taxon>Pentapetalae</taxon>
        <taxon>asterids</taxon>
        <taxon>campanulids</taxon>
        <taxon>Asterales</taxon>
        <taxon>Asteraceae</taxon>
        <taxon>Asteroideae</taxon>
        <taxon>Heliantheae alliance</taxon>
        <taxon>Heliantheae</taxon>
        <taxon>Ambrosia</taxon>
    </lineage>
</organism>
<dbReference type="AlphaFoldDB" id="A0AAD5GY91"/>
<dbReference type="Proteomes" id="UP001206925">
    <property type="component" value="Unassembled WGS sequence"/>
</dbReference>
<dbReference type="EMBL" id="JAMZMK010000134">
    <property type="protein sequence ID" value="KAI7757359.1"/>
    <property type="molecule type" value="Genomic_DNA"/>
</dbReference>
<evidence type="ECO:0000313" key="3">
    <source>
        <dbReference type="Proteomes" id="UP001206925"/>
    </source>
</evidence>
<evidence type="ECO:0000313" key="2">
    <source>
        <dbReference type="EMBL" id="KAI7757359.1"/>
    </source>
</evidence>
<name>A0AAD5GY91_AMBAR</name>